<keyword evidence="7" id="KW-0325">Glycoprotein</keyword>
<accession>A0AAU9SLJ1</accession>
<keyword evidence="5" id="KW-1133">Transmembrane helix</keyword>
<keyword evidence="3" id="KW-0812">Transmembrane</keyword>
<evidence type="ECO:0000313" key="14">
    <source>
        <dbReference type="Proteomes" id="UP000836841"/>
    </source>
</evidence>
<evidence type="ECO:0000256" key="1">
    <source>
        <dbReference type="ARBA" id="ARBA00004479"/>
    </source>
</evidence>
<feature type="domain" description="Wall-associated receptor kinase galacturonan-binding" evidence="11">
    <location>
        <begin position="33"/>
        <end position="94"/>
    </location>
</feature>
<feature type="chain" id="PRO_5043829777" description="non-specific serine/threonine protein kinase" evidence="10">
    <location>
        <begin position="27"/>
        <end position="351"/>
    </location>
</feature>
<sequence length="351" mass="39804">MYHLPSSCLVLFFLFSMFHHLPCTSSQQELGGCESQFHCGNITAGFPFSGANRPKACGHPSLELHCFNNKASIIISNHLYDVLHIDPKSKTLILDRSELRVSFCNATFTAATLPPEIFELSPTYKNLSVFYLCNPKLPYHSSYTCPGKGLISVSQTLDYHNSCDDSFTINVPKSFVPEEKELNITNLESALREGFDVKLTIDERACQECSSSHGICSFEDTTQPVSFTDAAVNRLVAAIRMISCTLNFLQWGTRLVMDYWQRRMRPPGVQARMDEKPFKRLHWIVRKKRQYSCIWTSAEYTAKAIPVKIILEKLFKRVSRLDKTENIRGAWTLGVPVVVIFRLQVDSSAIV</sequence>
<evidence type="ECO:0000256" key="10">
    <source>
        <dbReference type="SAM" id="SignalP"/>
    </source>
</evidence>
<gene>
    <name evidence="13" type="ORF">TAV2_LOCUS17351</name>
</gene>
<dbReference type="InterPro" id="IPR032872">
    <property type="entry name" value="WAK_assoc_C"/>
</dbReference>
<keyword evidence="14" id="KW-1185">Reference proteome</keyword>
<dbReference type="Pfam" id="PF14380">
    <property type="entry name" value="WAK_assoc"/>
    <property type="match status" value="1"/>
</dbReference>
<dbReference type="InterPro" id="IPR025287">
    <property type="entry name" value="WAK_GUB"/>
</dbReference>
<dbReference type="GO" id="GO:0016020">
    <property type="term" value="C:membrane"/>
    <property type="evidence" value="ECO:0007669"/>
    <property type="project" value="UniProtKB-SubCell"/>
</dbReference>
<organism evidence="13 14">
    <name type="scientific">Thlaspi arvense</name>
    <name type="common">Field penny-cress</name>
    <dbReference type="NCBI Taxonomy" id="13288"/>
    <lineage>
        <taxon>Eukaryota</taxon>
        <taxon>Viridiplantae</taxon>
        <taxon>Streptophyta</taxon>
        <taxon>Embryophyta</taxon>
        <taxon>Tracheophyta</taxon>
        <taxon>Spermatophyta</taxon>
        <taxon>Magnoliopsida</taxon>
        <taxon>eudicotyledons</taxon>
        <taxon>Gunneridae</taxon>
        <taxon>Pentapetalae</taxon>
        <taxon>rosids</taxon>
        <taxon>malvids</taxon>
        <taxon>Brassicales</taxon>
        <taxon>Brassicaceae</taxon>
        <taxon>Thlaspideae</taxon>
        <taxon>Thlaspi</taxon>
    </lineage>
</organism>
<evidence type="ECO:0000256" key="2">
    <source>
        <dbReference type="ARBA" id="ARBA00012513"/>
    </source>
</evidence>
<evidence type="ECO:0000256" key="6">
    <source>
        <dbReference type="ARBA" id="ARBA00023136"/>
    </source>
</evidence>
<evidence type="ECO:0000259" key="11">
    <source>
        <dbReference type="Pfam" id="PF13947"/>
    </source>
</evidence>
<evidence type="ECO:0000259" key="12">
    <source>
        <dbReference type="Pfam" id="PF14380"/>
    </source>
</evidence>
<dbReference type="PANTHER" id="PTHR33138:SF11">
    <property type="entry name" value="KINASE-LIKE PROTEIN"/>
    <property type="match status" value="1"/>
</dbReference>
<dbReference type="PANTHER" id="PTHR33138">
    <property type="entry name" value="OS01G0690200 PROTEIN"/>
    <property type="match status" value="1"/>
</dbReference>
<evidence type="ECO:0000256" key="3">
    <source>
        <dbReference type="ARBA" id="ARBA00022692"/>
    </source>
</evidence>
<reference evidence="13 14" key="1">
    <citation type="submission" date="2022-03" db="EMBL/GenBank/DDBJ databases">
        <authorList>
            <person name="Nunn A."/>
            <person name="Chopra R."/>
            <person name="Nunn A."/>
            <person name="Contreras Garrido A."/>
        </authorList>
    </citation>
    <scope>NUCLEOTIDE SEQUENCE [LARGE SCALE GENOMIC DNA]</scope>
</reference>
<comment type="subcellular location">
    <subcellularLocation>
        <location evidence="1">Membrane</location>
        <topology evidence="1">Single-pass type I membrane protein</topology>
    </subcellularLocation>
</comment>
<dbReference type="Proteomes" id="UP000836841">
    <property type="component" value="Chromosome 5"/>
</dbReference>
<protein>
    <recommendedName>
        <fullName evidence="2">non-specific serine/threonine protein kinase</fullName>
        <ecNumber evidence="2">2.7.11.1</ecNumber>
    </recommendedName>
</protein>
<dbReference type="AlphaFoldDB" id="A0AAU9SLJ1"/>
<evidence type="ECO:0000313" key="13">
    <source>
        <dbReference type="EMBL" id="CAH2065763.1"/>
    </source>
</evidence>
<evidence type="ECO:0000256" key="4">
    <source>
        <dbReference type="ARBA" id="ARBA00022729"/>
    </source>
</evidence>
<evidence type="ECO:0000256" key="9">
    <source>
        <dbReference type="ARBA" id="ARBA00048679"/>
    </source>
</evidence>
<dbReference type="EC" id="2.7.11.1" evidence="2"/>
<keyword evidence="6" id="KW-0472">Membrane</keyword>
<dbReference type="GO" id="GO:0004674">
    <property type="term" value="F:protein serine/threonine kinase activity"/>
    <property type="evidence" value="ECO:0007669"/>
    <property type="project" value="UniProtKB-KW"/>
</dbReference>
<evidence type="ECO:0000256" key="8">
    <source>
        <dbReference type="ARBA" id="ARBA00047899"/>
    </source>
</evidence>
<dbReference type="EMBL" id="OU466861">
    <property type="protein sequence ID" value="CAH2065763.1"/>
    <property type="molecule type" value="Genomic_DNA"/>
</dbReference>
<feature type="signal peptide" evidence="10">
    <location>
        <begin position="1"/>
        <end position="26"/>
    </location>
</feature>
<name>A0AAU9SLJ1_THLAR</name>
<comment type="catalytic activity">
    <reaction evidence="8">
        <text>L-threonyl-[protein] + ATP = O-phospho-L-threonyl-[protein] + ADP + H(+)</text>
        <dbReference type="Rhea" id="RHEA:46608"/>
        <dbReference type="Rhea" id="RHEA-COMP:11060"/>
        <dbReference type="Rhea" id="RHEA-COMP:11605"/>
        <dbReference type="ChEBI" id="CHEBI:15378"/>
        <dbReference type="ChEBI" id="CHEBI:30013"/>
        <dbReference type="ChEBI" id="CHEBI:30616"/>
        <dbReference type="ChEBI" id="CHEBI:61977"/>
        <dbReference type="ChEBI" id="CHEBI:456216"/>
        <dbReference type="EC" id="2.7.11.1"/>
    </reaction>
</comment>
<comment type="catalytic activity">
    <reaction evidence="9">
        <text>L-seryl-[protein] + ATP = O-phospho-L-seryl-[protein] + ADP + H(+)</text>
        <dbReference type="Rhea" id="RHEA:17989"/>
        <dbReference type="Rhea" id="RHEA-COMP:9863"/>
        <dbReference type="Rhea" id="RHEA-COMP:11604"/>
        <dbReference type="ChEBI" id="CHEBI:15378"/>
        <dbReference type="ChEBI" id="CHEBI:29999"/>
        <dbReference type="ChEBI" id="CHEBI:30616"/>
        <dbReference type="ChEBI" id="CHEBI:83421"/>
        <dbReference type="ChEBI" id="CHEBI:456216"/>
        <dbReference type="EC" id="2.7.11.1"/>
    </reaction>
</comment>
<proteinExistence type="predicted"/>
<dbReference type="Pfam" id="PF13947">
    <property type="entry name" value="GUB_WAK_bind"/>
    <property type="match status" value="1"/>
</dbReference>
<evidence type="ECO:0000256" key="5">
    <source>
        <dbReference type="ARBA" id="ARBA00022989"/>
    </source>
</evidence>
<evidence type="ECO:0000256" key="7">
    <source>
        <dbReference type="ARBA" id="ARBA00023180"/>
    </source>
</evidence>
<keyword evidence="4 10" id="KW-0732">Signal</keyword>
<dbReference type="GO" id="GO:0030247">
    <property type="term" value="F:polysaccharide binding"/>
    <property type="evidence" value="ECO:0007669"/>
    <property type="project" value="InterPro"/>
</dbReference>
<feature type="domain" description="Wall-associated receptor kinase C-terminal" evidence="12">
    <location>
        <begin position="155"/>
        <end position="223"/>
    </location>
</feature>